<evidence type="ECO:0008006" key="3">
    <source>
        <dbReference type="Google" id="ProtNLM"/>
    </source>
</evidence>
<evidence type="ECO:0000313" key="1">
    <source>
        <dbReference type="EMBL" id="ORP00631.1"/>
    </source>
</evidence>
<gene>
    <name evidence="1" type="ORF">B7697_01460</name>
</gene>
<name>A0A1X1KMH0_STRMT</name>
<dbReference type="Proteomes" id="UP000193102">
    <property type="component" value="Unassembled WGS sequence"/>
</dbReference>
<reference evidence="1 2" key="1">
    <citation type="journal article" date="2016" name="Eur. J. Clin. Microbiol. Infect. Dis.">
        <title>Whole genome sequencing as a tool for phylogenetic analysis of clinical strains of Mitis group streptococci.</title>
        <authorList>
            <person name="Rasmussen L.H."/>
            <person name="Dargis R."/>
            <person name="Hojholt K."/>
            <person name="Christensen J.J."/>
            <person name="Skovgaard O."/>
            <person name="Justesen U.S."/>
            <person name="Rosenvinge F.S."/>
            <person name="Moser C."/>
            <person name="Lukjancenko O."/>
            <person name="Rasmussen S."/>
            <person name="Nielsen X.C."/>
        </authorList>
    </citation>
    <scope>NUCLEOTIDE SEQUENCE [LARGE SCALE GENOMIC DNA]</scope>
    <source>
        <strain evidence="1 2">RH_17024_08</strain>
    </source>
</reference>
<dbReference type="AlphaFoldDB" id="A0A1X1KMH0"/>
<proteinExistence type="predicted"/>
<protein>
    <recommendedName>
        <fullName evidence="3">Bacteriocin</fullName>
    </recommendedName>
</protein>
<dbReference type="RefSeq" id="WP_084949976.1">
    <property type="nucleotide sequence ID" value="NZ_JAHZPQ010000010.1"/>
</dbReference>
<dbReference type="EMBL" id="NCVI01000016">
    <property type="protein sequence ID" value="ORP00631.1"/>
    <property type="molecule type" value="Genomic_DNA"/>
</dbReference>
<evidence type="ECO:0000313" key="2">
    <source>
        <dbReference type="Proteomes" id="UP000193102"/>
    </source>
</evidence>
<comment type="caution">
    <text evidence="1">The sequence shown here is derived from an EMBL/GenBank/DDBJ whole genome shotgun (WGS) entry which is preliminary data.</text>
</comment>
<organism evidence="1 2">
    <name type="scientific">Streptococcus mitis</name>
    <dbReference type="NCBI Taxonomy" id="28037"/>
    <lineage>
        <taxon>Bacteria</taxon>
        <taxon>Bacillati</taxon>
        <taxon>Bacillota</taxon>
        <taxon>Bacilli</taxon>
        <taxon>Lactobacillales</taxon>
        <taxon>Streptococcaceae</taxon>
        <taxon>Streptococcus</taxon>
        <taxon>Streptococcus mitis group</taxon>
    </lineage>
</organism>
<accession>A0A1X1KMH0</accession>
<sequence length="71" mass="7059">MLMEINENFLEEVVGGGNVSDCMLSASGALGTIAGVGAITGPIGWGVALVSAAGFGFLTGYNCTALYLNGD</sequence>